<dbReference type="WBParaSite" id="GPUH_0001962301-mRNA-1">
    <property type="protein sequence ID" value="GPUH_0001962301-mRNA-1"/>
    <property type="gene ID" value="GPUH_0001962301"/>
</dbReference>
<dbReference type="Pfam" id="PF17942">
    <property type="entry name" value="Morc6_S5"/>
    <property type="match status" value="1"/>
</dbReference>
<keyword evidence="6" id="KW-0539">Nucleus</keyword>
<evidence type="ECO:0000256" key="1">
    <source>
        <dbReference type="ARBA" id="ARBA00004123"/>
    </source>
</evidence>
<feature type="domain" description="CW-type" evidence="8">
    <location>
        <begin position="102"/>
        <end position="158"/>
    </location>
</feature>
<evidence type="ECO:0000256" key="5">
    <source>
        <dbReference type="ARBA" id="ARBA00023054"/>
    </source>
</evidence>
<dbReference type="AlphaFoldDB" id="A0A183EF57"/>
<keyword evidence="3" id="KW-0863">Zinc-finger</keyword>
<keyword evidence="5" id="KW-0175">Coiled coil</keyword>
<dbReference type="InterPro" id="IPR011124">
    <property type="entry name" value="Znf_CW"/>
</dbReference>
<name>A0A183EF57_9BILA</name>
<dbReference type="PANTHER" id="PTHR23337:SF3">
    <property type="entry name" value="MORC FAMILY CW-TYPE ZINC FINGER 2"/>
    <property type="match status" value="1"/>
</dbReference>
<evidence type="ECO:0000313" key="9">
    <source>
        <dbReference type="WBParaSite" id="GPUH_0001962301-mRNA-1"/>
    </source>
</evidence>
<proteinExistence type="predicted"/>
<evidence type="ECO:0000256" key="3">
    <source>
        <dbReference type="ARBA" id="ARBA00022771"/>
    </source>
</evidence>
<evidence type="ECO:0000256" key="4">
    <source>
        <dbReference type="ARBA" id="ARBA00022833"/>
    </source>
</evidence>
<comment type="subcellular location">
    <subcellularLocation>
        <location evidence="1">Nucleus</location>
    </subcellularLocation>
</comment>
<evidence type="ECO:0000256" key="7">
    <source>
        <dbReference type="SAM" id="MobiDB-lite"/>
    </source>
</evidence>
<dbReference type="Gene3D" id="3.30.40.100">
    <property type="match status" value="1"/>
</dbReference>
<dbReference type="PROSITE" id="PS51050">
    <property type="entry name" value="ZF_CW"/>
    <property type="match status" value="1"/>
</dbReference>
<keyword evidence="2" id="KW-0479">Metal-binding</keyword>
<dbReference type="PANTHER" id="PTHR23337">
    <property type="entry name" value="ZINC FINGER CW-TYPE COILED-COIL DOMAIN PROTEIN 1"/>
    <property type="match status" value="1"/>
</dbReference>
<accession>A0A183EF57</accession>
<evidence type="ECO:0000256" key="2">
    <source>
        <dbReference type="ARBA" id="ARBA00022723"/>
    </source>
</evidence>
<feature type="region of interest" description="Disordered" evidence="7">
    <location>
        <begin position="182"/>
        <end position="255"/>
    </location>
</feature>
<reference evidence="9" key="1">
    <citation type="submission" date="2016-06" db="UniProtKB">
        <authorList>
            <consortium name="WormBaseParasite"/>
        </authorList>
    </citation>
    <scope>IDENTIFICATION</scope>
</reference>
<dbReference type="Pfam" id="PF07496">
    <property type="entry name" value="zf-CW"/>
    <property type="match status" value="1"/>
</dbReference>
<dbReference type="InterPro" id="IPR041006">
    <property type="entry name" value="Morc_S5"/>
</dbReference>
<keyword evidence="4" id="KW-0862">Zinc</keyword>
<protein>
    <submittedName>
        <fullName evidence="9">CW-type domain-containing protein</fullName>
    </submittedName>
</protein>
<dbReference type="GO" id="GO:0005634">
    <property type="term" value="C:nucleus"/>
    <property type="evidence" value="ECO:0007669"/>
    <property type="project" value="UniProtKB-SubCell"/>
</dbReference>
<evidence type="ECO:0000259" key="8">
    <source>
        <dbReference type="PROSITE" id="PS51050"/>
    </source>
</evidence>
<sequence>LDFYFGLNIHHRDRYGCMVYNNGRLIRMKYLGVVAVVDVPYSVLEPTHNKQSFENKREYMNLLKAINDHMVQYWTDVAIGAMPGGVGAWDATASDEVEFVRKRLISVGLSIQCDMCLKWRHLDYDRSFLTAGIPKDWCCVMHPNALFNYCSKLEELPKIPEGHHYRNSQIFSLCYYRSNPKRKPVKSPSPPAAHQRSLPARRTSARKSYKDPSDSEPESESTPEPIPRSASRRRISAAEPEEDLPRTSQSRVSPS</sequence>
<evidence type="ECO:0000256" key="6">
    <source>
        <dbReference type="ARBA" id="ARBA00023242"/>
    </source>
</evidence>
<dbReference type="GO" id="GO:0008270">
    <property type="term" value="F:zinc ion binding"/>
    <property type="evidence" value="ECO:0007669"/>
    <property type="project" value="UniProtKB-KW"/>
</dbReference>
<feature type="compositionally biased region" description="Polar residues" evidence="7">
    <location>
        <begin position="246"/>
        <end position="255"/>
    </location>
</feature>
<organism evidence="9">
    <name type="scientific">Gongylonema pulchrum</name>
    <dbReference type="NCBI Taxonomy" id="637853"/>
    <lineage>
        <taxon>Eukaryota</taxon>
        <taxon>Metazoa</taxon>
        <taxon>Ecdysozoa</taxon>
        <taxon>Nematoda</taxon>
        <taxon>Chromadorea</taxon>
        <taxon>Rhabditida</taxon>
        <taxon>Spirurina</taxon>
        <taxon>Spiruromorpha</taxon>
        <taxon>Spiruroidea</taxon>
        <taxon>Gongylonematidae</taxon>
        <taxon>Gongylonema</taxon>
    </lineage>
</organism>